<sequence>MNKRFAYTLRRESSKWAAALAIGLSASLCLSIGAEARDAHKQKSETISVYLFKDKAKNGARFNTPTSAKTIKVSATQYAGATTYVCTPSGFGQKSRCFNRD</sequence>
<evidence type="ECO:0000313" key="2">
    <source>
        <dbReference type="EMBL" id="ASV87835.1"/>
    </source>
</evidence>
<geneLocation type="plasmid" evidence="2 3">
    <name>unnamed1</name>
</geneLocation>
<reference evidence="2 3" key="1">
    <citation type="submission" date="2017-07" db="EMBL/GenBank/DDBJ databases">
        <title>Phylogenetic study on the rhizospheric bacterium Ochrobactrum sp. A44.</title>
        <authorList>
            <person name="Krzyzanowska D.M."/>
            <person name="Ossowicki A."/>
            <person name="Rajewska M."/>
            <person name="Maciag T."/>
            <person name="Kaczynski Z."/>
            <person name="Czerwicka M."/>
            <person name="Jafra S."/>
        </authorList>
    </citation>
    <scope>NUCLEOTIDE SEQUENCE [LARGE SCALE GENOMIC DNA]</scope>
    <source>
        <strain evidence="2 3">A44</strain>
        <plasmid evidence="2 3">unnamed1</plasmid>
    </source>
</reference>
<dbReference type="EMBL" id="CP022605">
    <property type="protein sequence ID" value="ASV87835.1"/>
    <property type="molecule type" value="Genomic_DNA"/>
</dbReference>
<dbReference type="KEGG" id="och:CES85_2966"/>
<name>A0A248UM70_9HYPH</name>
<dbReference type="Proteomes" id="UP000215256">
    <property type="component" value="Plasmid unnamed1"/>
</dbReference>
<evidence type="ECO:0000256" key="1">
    <source>
        <dbReference type="SAM" id="SignalP"/>
    </source>
</evidence>
<evidence type="ECO:0000313" key="3">
    <source>
        <dbReference type="Proteomes" id="UP000215256"/>
    </source>
</evidence>
<keyword evidence="2" id="KW-0614">Plasmid</keyword>
<protein>
    <submittedName>
        <fullName evidence="2">Uncharacterized protein</fullName>
    </submittedName>
</protein>
<proteinExistence type="predicted"/>
<accession>A0A248UM70</accession>
<keyword evidence="1" id="KW-0732">Signal</keyword>
<feature type="signal peptide" evidence="1">
    <location>
        <begin position="1"/>
        <end position="36"/>
    </location>
</feature>
<feature type="chain" id="PRO_5012919233" evidence="1">
    <location>
        <begin position="37"/>
        <end position="101"/>
    </location>
</feature>
<organism evidence="2 3">
    <name type="scientific">Ochrobactrum quorumnocens</name>
    <dbReference type="NCBI Taxonomy" id="271865"/>
    <lineage>
        <taxon>Bacteria</taxon>
        <taxon>Pseudomonadati</taxon>
        <taxon>Pseudomonadota</taxon>
        <taxon>Alphaproteobacteria</taxon>
        <taxon>Hyphomicrobiales</taxon>
        <taxon>Brucellaceae</taxon>
        <taxon>Brucella/Ochrobactrum group</taxon>
        <taxon>Ochrobactrum</taxon>
    </lineage>
</organism>
<dbReference type="RefSeq" id="WP_095448829.1">
    <property type="nucleotide sequence ID" value="NZ_CP022605.1"/>
</dbReference>
<dbReference type="OrthoDB" id="9813117at2"/>
<gene>
    <name evidence="2" type="ORF">CES85_2966</name>
</gene>
<dbReference type="AlphaFoldDB" id="A0A248UM70"/>